<dbReference type="AlphaFoldDB" id="A0A2U1M135"/>
<dbReference type="OrthoDB" id="5544992at2759"/>
<keyword evidence="2" id="KW-1185">Reference proteome</keyword>
<gene>
    <name evidence="1" type="ORF">CTI12_AA415330</name>
</gene>
<dbReference type="PANTHER" id="PTHR34222:SF97">
    <property type="entry name" value="CATALYTIC REGION, PUTATIVE-RELATED"/>
    <property type="match status" value="1"/>
</dbReference>
<accession>A0A2U1M135</accession>
<protein>
    <submittedName>
        <fullName evidence="1">Uncharacterized protein</fullName>
    </submittedName>
</protein>
<proteinExistence type="predicted"/>
<name>A0A2U1M135_ARTAN</name>
<dbReference type="EMBL" id="PKPP01006909">
    <property type="protein sequence ID" value="PWA54963.1"/>
    <property type="molecule type" value="Genomic_DNA"/>
</dbReference>
<evidence type="ECO:0000313" key="2">
    <source>
        <dbReference type="Proteomes" id="UP000245207"/>
    </source>
</evidence>
<sequence length="131" mass="15026">MAEATQPALFLIPFTFTLLMDLDHSQCKKSFQMLIITNQSDGSVDVYNTKMKCVWEELYNLNVLPVISEISNEISVFLAALNKQKEEQRLFQFLNGMDDHYSHQRSQILMITPLPNVENACSLLQISKNIV</sequence>
<reference evidence="1 2" key="1">
    <citation type="journal article" date="2018" name="Mol. Plant">
        <title>The genome of Artemisia annua provides insight into the evolution of Asteraceae family and artemisinin biosynthesis.</title>
        <authorList>
            <person name="Shen Q."/>
            <person name="Zhang L."/>
            <person name="Liao Z."/>
            <person name="Wang S."/>
            <person name="Yan T."/>
            <person name="Shi P."/>
            <person name="Liu M."/>
            <person name="Fu X."/>
            <person name="Pan Q."/>
            <person name="Wang Y."/>
            <person name="Lv Z."/>
            <person name="Lu X."/>
            <person name="Zhang F."/>
            <person name="Jiang W."/>
            <person name="Ma Y."/>
            <person name="Chen M."/>
            <person name="Hao X."/>
            <person name="Li L."/>
            <person name="Tang Y."/>
            <person name="Lv G."/>
            <person name="Zhou Y."/>
            <person name="Sun X."/>
            <person name="Brodelius P.E."/>
            <person name="Rose J.K.C."/>
            <person name="Tang K."/>
        </authorList>
    </citation>
    <scope>NUCLEOTIDE SEQUENCE [LARGE SCALE GENOMIC DNA]</scope>
    <source>
        <strain evidence="2">cv. Huhao1</strain>
        <tissue evidence="1">Leaf</tissue>
    </source>
</reference>
<comment type="caution">
    <text evidence="1">The sequence shown here is derived from an EMBL/GenBank/DDBJ whole genome shotgun (WGS) entry which is preliminary data.</text>
</comment>
<dbReference type="PANTHER" id="PTHR34222">
    <property type="entry name" value="GAG_PRE-INTEGRS DOMAIN-CONTAINING PROTEIN"/>
    <property type="match status" value="1"/>
</dbReference>
<dbReference type="Proteomes" id="UP000245207">
    <property type="component" value="Unassembled WGS sequence"/>
</dbReference>
<evidence type="ECO:0000313" key="1">
    <source>
        <dbReference type="EMBL" id="PWA54963.1"/>
    </source>
</evidence>
<organism evidence="1 2">
    <name type="scientific">Artemisia annua</name>
    <name type="common">Sweet wormwood</name>
    <dbReference type="NCBI Taxonomy" id="35608"/>
    <lineage>
        <taxon>Eukaryota</taxon>
        <taxon>Viridiplantae</taxon>
        <taxon>Streptophyta</taxon>
        <taxon>Embryophyta</taxon>
        <taxon>Tracheophyta</taxon>
        <taxon>Spermatophyta</taxon>
        <taxon>Magnoliopsida</taxon>
        <taxon>eudicotyledons</taxon>
        <taxon>Gunneridae</taxon>
        <taxon>Pentapetalae</taxon>
        <taxon>asterids</taxon>
        <taxon>campanulids</taxon>
        <taxon>Asterales</taxon>
        <taxon>Asteraceae</taxon>
        <taxon>Asteroideae</taxon>
        <taxon>Anthemideae</taxon>
        <taxon>Artemisiinae</taxon>
        <taxon>Artemisia</taxon>
    </lineage>
</organism>